<evidence type="ECO:0000313" key="2">
    <source>
        <dbReference type="Proteomes" id="UP001186944"/>
    </source>
</evidence>
<dbReference type="AlphaFoldDB" id="A0AA89CDR8"/>
<gene>
    <name evidence="1" type="ORF">FSP39_004447</name>
</gene>
<proteinExistence type="predicted"/>
<dbReference type="Proteomes" id="UP001186944">
    <property type="component" value="Unassembled WGS sequence"/>
</dbReference>
<evidence type="ECO:0000313" key="1">
    <source>
        <dbReference type="EMBL" id="KAK3108266.1"/>
    </source>
</evidence>
<dbReference type="EMBL" id="VSWD01000001">
    <property type="protein sequence ID" value="KAK3108266.1"/>
    <property type="molecule type" value="Genomic_DNA"/>
</dbReference>
<organism evidence="1 2">
    <name type="scientific">Pinctada imbricata</name>
    <name type="common">Atlantic pearl-oyster</name>
    <name type="synonym">Pinctada martensii</name>
    <dbReference type="NCBI Taxonomy" id="66713"/>
    <lineage>
        <taxon>Eukaryota</taxon>
        <taxon>Metazoa</taxon>
        <taxon>Spiralia</taxon>
        <taxon>Lophotrochozoa</taxon>
        <taxon>Mollusca</taxon>
        <taxon>Bivalvia</taxon>
        <taxon>Autobranchia</taxon>
        <taxon>Pteriomorphia</taxon>
        <taxon>Pterioida</taxon>
        <taxon>Pterioidea</taxon>
        <taxon>Pteriidae</taxon>
        <taxon>Pinctada</taxon>
    </lineage>
</organism>
<keyword evidence="2" id="KW-1185">Reference proteome</keyword>
<protein>
    <submittedName>
        <fullName evidence="1">Uncharacterized protein</fullName>
    </submittedName>
</protein>
<sequence length="100" mass="12130">MLESIISENLFQRLIIFVDCSSKIKHDPEKKSEFRETVVPDFLREQDIMFVDLKSKWSSHSNEKWRRRLMPKLINYDYNYTVIDDEDEPRRILGHKCPIQ</sequence>
<accession>A0AA89CDR8</accession>
<comment type="caution">
    <text evidence="1">The sequence shown here is derived from an EMBL/GenBank/DDBJ whole genome shotgun (WGS) entry which is preliminary data.</text>
</comment>
<name>A0AA89CDR8_PINIB</name>
<reference evidence="1" key="1">
    <citation type="submission" date="2019-08" db="EMBL/GenBank/DDBJ databases">
        <title>The improved chromosome-level genome for the pearl oyster Pinctada fucata martensii using PacBio sequencing and Hi-C.</title>
        <authorList>
            <person name="Zheng Z."/>
        </authorList>
    </citation>
    <scope>NUCLEOTIDE SEQUENCE</scope>
    <source>
        <strain evidence="1">ZZ-2019</strain>
        <tissue evidence="1">Adductor muscle</tissue>
    </source>
</reference>